<proteinExistence type="predicted"/>
<sequence>MHKVATKVRQKRQGQTRSKMEGRRQRTTSCSGWTKRPRNQVSKMISGFQALRKSQGVGDGAPSPRQKLLADLGADSLPTVPPRSCQGAGGGARTRDRRVPADLRTDSLATVPPTPSSPQQKDLRLSGPLSGQAAGGGARARNRRVSTELRADSLATRSHELARTKEREERRRGEITACGEKGVGGEGRKGRAGRELSCSLVELLRQRFLGVNSASPMSICVA</sequence>
<evidence type="ECO:0000313" key="3">
    <source>
        <dbReference type="Proteomes" id="UP000735302"/>
    </source>
</evidence>
<feature type="region of interest" description="Disordered" evidence="1">
    <location>
        <begin position="1"/>
        <end position="145"/>
    </location>
</feature>
<accession>A0AAV4CPE1</accession>
<dbReference type="AlphaFoldDB" id="A0AAV4CPE1"/>
<gene>
    <name evidence="2" type="ORF">PoB_006024100</name>
</gene>
<feature type="compositionally biased region" description="Basic residues" evidence="1">
    <location>
        <begin position="1"/>
        <end position="14"/>
    </location>
</feature>
<reference evidence="2 3" key="1">
    <citation type="journal article" date="2021" name="Elife">
        <title>Chloroplast acquisition without the gene transfer in kleptoplastic sea slugs, Plakobranchus ocellatus.</title>
        <authorList>
            <person name="Maeda T."/>
            <person name="Takahashi S."/>
            <person name="Yoshida T."/>
            <person name="Shimamura S."/>
            <person name="Takaki Y."/>
            <person name="Nagai Y."/>
            <person name="Toyoda A."/>
            <person name="Suzuki Y."/>
            <person name="Arimoto A."/>
            <person name="Ishii H."/>
            <person name="Satoh N."/>
            <person name="Nishiyama T."/>
            <person name="Hasebe M."/>
            <person name="Maruyama T."/>
            <person name="Minagawa J."/>
            <person name="Obokata J."/>
            <person name="Shigenobu S."/>
        </authorList>
    </citation>
    <scope>NUCLEOTIDE SEQUENCE [LARGE SCALE GENOMIC DNA]</scope>
</reference>
<evidence type="ECO:0000313" key="2">
    <source>
        <dbReference type="EMBL" id="GFO33736.1"/>
    </source>
</evidence>
<comment type="caution">
    <text evidence="2">The sequence shown here is derived from an EMBL/GenBank/DDBJ whole genome shotgun (WGS) entry which is preliminary data.</text>
</comment>
<protein>
    <submittedName>
        <fullName evidence="2">Uncharacterized protein</fullName>
    </submittedName>
</protein>
<dbReference type="EMBL" id="BLXT01006832">
    <property type="protein sequence ID" value="GFO33736.1"/>
    <property type="molecule type" value="Genomic_DNA"/>
</dbReference>
<evidence type="ECO:0000256" key="1">
    <source>
        <dbReference type="SAM" id="MobiDB-lite"/>
    </source>
</evidence>
<name>A0AAV4CPE1_9GAST</name>
<dbReference type="Proteomes" id="UP000735302">
    <property type="component" value="Unassembled WGS sequence"/>
</dbReference>
<keyword evidence="3" id="KW-1185">Reference proteome</keyword>
<organism evidence="2 3">
    <name type="scientific">Plakobranchus ocellatus</name>
    <dbReference type="NCBI Taxonomy" id="259542"/>
    <lineage>
        <taxon>Eukaryota</taxon>
        <taxon>Metazoa</taxon>
        <taxon>Spiralia</taxon>
        <taxon>Lophotrochozoa</taxon>
        <taxon>Mollusca</taxon>
        <taxon>Gastropoda</taxon>
        <taxon>Heterobranchia</taxon>
        <taxon>Euthyneura</taxon>
        <taxon>Panpulmonata</taxon>
        <taxon>Sacoglossa</taxon>
        <taxon>Placobranchoidea</taxon>
        <taxon>Plakobranchidae</taxon>
        <taxon>Plakobranchus</taxon>
    </lineage>
</organism>
<feature type="compositionally biased region" description="Basic and acidic residues" evidence="1">
    <location>
        <begin position="93"/>
        <end position="105"/>
    </location>
</feature>